<sequence length="274" mass="28575">MKTSLKVASASAALFASVAMTGCGSNSSNTDASASASSSAASGSVSGKVEVYAAASLRNAGTELKEAFEKENPGVEITYSFEGSSKLVQKIEQGASPDLLITADTQNMDKAAKLDELKDAKREVIATNKLVLVTAEGNPGKINSLDDLKNSEGVVAVCKVNVPCGTLADEELKKHHIELKNATTEGNVSEVTTKVTTGNADAGFIYTTDLAAAKKDGKNLGSVDLPDVPRNEYPAALTTKGSSSDAAKKFNEWLSSDEAQKILAKYDFESPQAN</sequence>
<accession>A0AAE5NHQ2</accession>
<keyword evidence="2 4" id="KW-0479">Metal-binding</keyword>
<feature type="chain" id="PRO_5041987058" evidence="6">
    <location>
        <begin position="22"/>
        <end position="274"/>
    </location>
</feature>
<feature type="domain" description="Solute-binding protein family 3/N-terminal" evidence="7">
    <location>
        <begin position="48"/>
        <end position="270"/>
    </location>
</feature>
<dbReference type="PIRSF" id="PIRSF004846">
    <property type="entry name" value="ModA"/>
    <property type="match status" value="1"/>
</dbReference>
<feature type="binding site" evidence="4">
    <location>
        <position position="56"/>
    </location>
    <ligand>
        <name>molybdate</name>
        <dbReference type="ChEBI" id="CHEBI:36264"/>
    </ligand>
</feature>
<feature type="binding site" evidence="4">
    <location>
        <position position="206"/>
    </location>
    <ligand>
        <name>molybdate</name>
        <dbReference type="ChEBI" id="CHEBI:36264"/>
    </ligand>
</feature>
<dbReference type="NCBIfam" id="TIGR01256">
    <property type="entry name" value="modA"/>
    <property type="match status" value="1"/>
</dbReference>
<evidence type="ECO:0000256" key="5">
    <source>
        <dbReference type="SAM" id="MobiDB-lite"/>
    </source>
</evidence>
<dbReference type="AlphaFoldDB" id="A0AAE5NHQ2"/>
<dbReference type="EMBL" id="NCWU01000004">
    <property type="protein sequence ID" value="PAK85899.1"/>
    <property type="molecule type" value="Genomic_DNA"/>
</dbReference>
<evidence type="ECO:0000256" key="4">
    <source>
        <dbReference type="PIRSR" id="PIRSR004846-1"/>
    </source>
</evidence>
<proteinExistence type="inferred from homology"/>
<evidence type="ECO:0000256" key="1">
    <source>
        <dbReference type="ARBA" id="ARBA00009175"/>
    </source>
</evidence>
<dbReference type="InterPro" id="IPR005950">
    <property type="entry name" value="ModA"/>
</dbReference>
<feature type="binding site" evidence="4">
    <location>
        <position position="188"/>
    </location>
    <ligand>
        <name>molybdate</name>
        <dbReference type="ChEBI" id="CHEBI:36264"/>
    </ligand>
</feature>
<dbReference type="InterPro" id="IPR001638">
    <property type="entry name" value="Solute-binding_3/MltF_N"/>
</dbReference>
<evidence type="ECO:0000259" key="7">
    <source>
        <dbReference type="SMART" id="SM00062"/>
    </source>
</evidence>
<dbReference type="SUPFAM" id="SSF53850">
    <property type="entry name" value="Periplasmic binding protein-like II"/>
    <property type="match status" value="1"/>
</dbReference>
<organism evidence="8 9">
    <name type="scientific">Rothia dentocariosa</name>
    <dbReference type="NCBI Taxonomy" id="2047"/>
    <lineage>
        <taxon>Bacteria</taxon>
        <taxon>Bacillati</taxon>
        <taxon>Actinomycetota</taxon>
        <taxon>Actinomycetes</taxon>
        <taxon>Micrococcales</taxon>
        <taxon>Micrococcaceae</taxon>
        <taxon>Rothia</taxon>
    </lineage>
</organism>
<dbReference type="GO" id="GO:0030973">
    <property type="term" value="F:molybdate ion binding"/>
    <property type="evidence" value="ECO:0007669"/>
    <property type="project" value="TreeGrafter"/>
</dbReference>
<dbReference type="GO" id="GO:0015689">
    <property type="term" value="P:molybdate ion transport"/>
    <property type="evidence" value="ECO:0007669"/>
    <property type="project" value="InterPro"/>
</dbReference>
<keyword evidence="4" id="KW-0500">Molybdenum</keyword>
<feature type="signal peptide" evidence="6">
    <location>
        <begin position="1"/>
        <end position="21"/>
    </location>
</feature>
<name>A0AAE5NHQ2_9MICC</name>
<keyword evidence="3 6" id="KW-0732">Signal</keyword>
<comment type="similarity">
    <text evidence="1">Belongs to the bacterial solute-binding protein ModA family.</text>
</comment>
<dbReference type="Gene3D" id="3.40.190.10">
    <property type="entry name" value="Periplasmic binding protein-like II"/>
    <property type="match status" value="2"/>
</dbReference>
<comment type="caution">
    <text evidence="8">The sequence shown here is derived from an EMBL/GenBank/DDBJ whole genome shotgun (WGS) entry which is preliminary data.</text>
</comment>
<evidence type="ECO:0000256" key="2">
    <source>
        <dbReference type="ARBA" id="ARBA00022723"/>
    </source>
</evidence>
<reference evidence="8 9" key="1">
    <citation type="submission" date="2017-04" db="EMBL/GenBank/DDBJ databases">
        <title>Kefir bacterial isolates.</title>
        <authorList>
            <person name="Kim Y."/>
            <person name="Blasche S."/>
            <person name="Patil K.R."/>
        </authorList>
    </citation>
    <scope>NUCLEOTIDE SEQUENCE [LARGE SCALE GENOMIC DNA]</scope>
    <source>
        <strain evidence="8 9">OG2-1</strain>
    </source>
</reference>
<evidence type="ECO:0000256" key="6">
    <source>
        <dbReference type="SAM" id="SignalP"/>
    </source>
</evidence>
<evidence type="ECO:0000313" key="9">
    <source>
        <dbReference type="Proteomes" id="UP000216195"/>
    </source>
</evidence>
<evidence type="ECO:0000313" key="8">
    <source>
        <dbReference type="EMBL" id="PAK85899.1"/>
    </source>
</evidence>
<feature type="binding site" evidence="4">
    <location>
        <position position="84"/>
    </location>
    <ligand>
        <name>molybdate</name>
        <dbReference type="ChEBI" id="CHEBI:36264"/>
    </ligand>
</feature>
<protein>
    <submittedName>
        <fullName evidence="8">Molybdate ABC transporter substrate-binding protein</fullName>
    </submittedName>
</protein>
<dbReference type="PANTHER" id="PTHR30632:SF0">
    <property type="entry name" value="SULFATE-BINDING PROTEIN"/>
    <property type="match status" value="1"/>
</dbReference>
<dbReference type="SMART" id="SM00062">
    <property type="entry name" value="PBPb"/>
    <property type="match status" value="1"/>
</dbReference>
<dbReference type="GO" id="GO:0046872">
    <property type="term" value="F:metal ion binding"/>
    <property type="evidence" value="ECO:0007669"/>
    <property type="project" value="UniProtKB-KW"/>
</dbReference>
<dbReference type="Proteomes" id="UP000216195">
    <property type="component" value="Unassembled WGS sequence"/>
</dbReference>
<dbReference type="InterPro" id="IPR050682">
    <property type="entry name" value="ModA/WtpA"/>
</dbReference>
<dbReference type="Pfam" id="PF13531">
    <property type="entry name" value="SBP_bac_11"/>
    <property type="match status" value="1"/>
</dbReference>
<dbReference type="PANTHER" id="PTHR30632">
    <property type="entry name" value="MOLYBDATE-BINDING PERIPLASMIC PROTEIN"/>
    <property type="match status" value="1"/>
</dbReference>
<dbReference type="PROSITE" id="PS51257">
    <property type="entry name" value="PROKAR_LIPOPROTEIN"/>
    <property type="match status" value="1"/>
</dbReference>
<dbReference type="RefSeq" id="WP_095343390.1">
    <property type="nucleotide sequence ID" value="NZ_NCWU01000004.1"/>
</dbReference>
<evidence type="ECO:0000256" key="3">
    <source>
        <dbReference type="ARBA" id="ARBA00022729"/>
    </source>
</evidence>
<gene>
    <name evidence="8" type="ORF">B8W87_04905</name>
</gene>
<feature type="region of interest" description="Disordered" evidence="5">
    <location>
        <begin position="218"/>
        <end position="243"/>
    </location>
</feature>